<dbReference type="KEGG" id="vg:30523083"/>
<keyword evidence="1" id="KW-0012">Acyltransferase</keyword>
<dbReference type="OrthoDB" id="34081at10239"/>
<name>A0A1M7XU42_9VIRU</name>
<sequence>MRYYFYKGPVNLKKNFPDLVNNSFYSRPVTETFYYILYPSPQGITKVEVGDYGKGWQSAIVDREVDSYIERTNPQAFLGEKVYEESWVPDHKTKGDDGWLSIMVQEGKIIGSYVGRVYTDDLGRKFSRKSFITISPEYEGRGLCREFATFTYERLLSVYKVDYIVILVASTIRAGACRCYVRAAKDLGLYVFGKSPPSDTSGRQEYVYAEPEDCQLYDLESLIFTIHPVLDEVMERIPALE</sequence>
<evidence type="ECO:0000313" key="1">
    <source>
        <dbReference type="EMBL" id="SHO33206.1"/>
    </source>
</evidence>
<dbReference type="GO" id="GO:0016746">
    <property type="term" value="F:acyltransferase activity"/>
    <property type="evidence" value="ECO:0007669"/>
    <property type="project" value="UniProtKB-KW"/>
</dbReference>
<gene>
    <name evidence="1" type="ORF">BQ3484_138</name>
</gene>
<organism evidence="1 2">
    <name type="scientific">Cedratvirus A11</name>
    <dbReference type="NCBI Taxonomy" id="1903266"/>
    <lineage>
        <taxon>Viruses</taxon>
        <taxon>Pithoviruses</taxon>
        <taxon>Orthocedratvirinae</taxon>
        <taxon>Alphacedratvirus</taxon>
        <taxon>Alphacedratvirus aljazairmassiliense</taxon>
    </lineage>
</organism>
<protein>
    <submittedName>
        <fullName evidence="1">Acyl-CoA N-acyltransferase</fullName>
    </submittedName>
</protein>
<dbReference type="GeneID" id="30523083"/>
<dbReference type="RefSeq" id="YP_009329078.1">
    <property type="nucleotide sequence ID" value="NC_032108.1"/>
</dbReference>
<reference evidence="1 2" key="1">
    <citation type="submission" date="2016-11" db="EMBL/GenBank/DDBJ databases">
        <authorList>
            <consortium name="Urmite Genomes"/>
        </authorList>
    </citation>
    <scope>NUCLEOTIDE SEQUENCE [LARGE SCALE GENOMIC DNA]</scope>
    <source>
        <strain evidence="1 2">A11</strain>
    </source>
</reference>
<keyword evidence="2" id="KW-1185">Reference proteome</keyword>
<keyword evidence="1" id="KW-0808">Transferase</keyword>
<dbReference type="EMBL" id="LT671577">
    <property type="protein sequence ID" value="SHO33206.1"/>
    <property type="molecule type" value="Genomic_DNA"/>
</dbReference>
<evidence type="ECO:0000313" key="2">
    <source>
        <dbReference type="Proteomes" id="UP000201465"/>
    </source>
</evidence>
<dbReference type="Proteomes" id="UP000201465">
    <property type="component" value="Segment"/>
</dbReference>
<proteinExistence type="predicted"/>
<accession>A0A1M7XU42</accession>